<accession>A0A160T165</accession>
<dbReference type="OrthoDB" id="161842at2"/>
<keyword evidence="1" id="KW-0812">Transmembrane</keyword>
<evidence type="ECO:0000313" key="2">
    <source>
        <dbReference type="EMBL" id="CUS03741.2"/>
    </source>
</evidence>
<dbReference type="RefSeq" id="WP_157913022.1">
    <property type="nucleotide sequence ID" value="NZ_LN890655.1"/>
</dbReference>
<protein>
    <submittedName>
        <fullName evidence="2">Uncharacterized protein</fullName>
    </submittedName>
</protein>
<keyword evidence="1" id="KW-1133">Transmembrane helix</keyword>
<sequence>MSSLSLLLSGTILPWLLGLLLVLAVVALLVSMKLWRDTKRSPYFFMRQQAAKRMQSYLTVFAVLTLLAGGIGVYGWRSPADTTIRMALITRAKPATAEIQEMMEQPSIAEREAAEAETVTRGGGIANVLLNADSLSTLAPELPAAYDQIEPKVELKTTTDLGTVVLSSTVTKEYKAVNPANIFGEGFFTLYATFDYKDMADGMVWSWIWRQDGQVIDGGNELWAYGDDGPGYIYLSPEEGFGEGTYTLEIWVNDQLMGQASATMNDAAAAAGN</sequence>
<feature type="transmembrane region" description="Helical" evidence="1">
    <location>
        <begin position="56"/>
        <end position="76"/>
    </location>
</feature>
<evidence type="ECO:0000313" key="3">
    <source>
        <dbReference type="Proteomes" id="UP000215027"/>
    </source>
</evidence>
<dbReference type="EMBL" id="LN890655">
    <property type="protein sequence ID" value="CUS03741.2"/>
    <property type="molecule type" value="Genomic_DNA"/>
</dbReference>
<dbReference type="KEGG" id="pbf:CFX0092_A1863"/>
<name>A0A160T165_9CHLR</name>
<keyword evidence="3" id="KW-1185">Reference proteome</keyword>
<reference evidence="2" key="1">
    <citation type="submission" date="2016-01" db="EMBL/GenBank/DDBJ databases">
        <authorList>
            <person name="Mcilroy J.S."/>
            <person name="Karst M S."/>
            <person name="Albertsen M."/>
        </authorList>
    </citation>
    <scope>NUCLEOTIDE SEQUENCE</scope>
    <source>
        <strain evidence="2">Cfx-K</strain>
    </source>
</reference>
<organism evidence="2 3">
    <name type="scientific">Candidatus Promineifilum breve</name>
    <dbReference type="NCBI Taxonomy" id="1806508"/>
    <lineage>
        <taxon>Bacteria</taxon>
        <taxon>Bacillati</taxon>
        <taxon>Chloroflexota</taxon>
        <taxon>Ardenticatenia</taxon>
        <taxon>Candidatus Promineifilales</taxon>
        <taxon>Candidatus Promineifilaceae</taxon>
        <taxon>Candidatus Promineifilum</taxon>
    </lineage>
</organism>
<dbReference type="Proteomes" id="UP000215027">
    <property type="component" value="Chromosome I"/>
</dbReference>
<gene>
    <name evidence="2" type="ORF">CFX0092_A1863</name>
</gene>
<keyword evidence="1" id="KW-0472">Membrane</keyword>
<proteinExistence type="predicted"/>
<dbReference type="AlphaFoldDB" id="A0A160T165"/>
<evidence type="ECO:0000256" key="1">
    <source>
        <dbReference type="SAM" id="Phobius"/>
    </source>
</evidence>
<feature type="transmembrane region" description="Helical" evidence="1">
    <location>
        <begin position="12"/>
        <end position="35"/>
    </location>
</feature>